<feature type="compositionally biased region" description="Basic and acidic residues" evidence="2">
    <location>
        <begin position="28"/>
        <end position="60"/>
    </location>
</feature>
<name>A0A1D9QBZ0_SCLS1</name>
<evidence type="ECO:0000256" key="1">
    <source>
        <dbReference type="SAM" id="Coils"/>
    </source>
</evidence>
<proteinExistence type="predicted"/>
<dbReference type="Proteomes" id="UP000177798">
    <property type="component" value="Chromosome 9"/>
</dbReference>
<sequence>MGCWSSKIEEKYQGKEISSIISEESDEYSNHRGRSDERDKFHREKELCHSRSRQSEAEERKYLAEDEKLQMKGMTEEDYSRFRDAKEMRMEEDLVRDISELEDEHEFMEREMRDIESGYGYEGRYMERGIDGDYEISPNSRTYRKDDDRSYYSSDVSSMLSVFHESPEES</sequence>
<feature type="coiled-coil region" evidence="1">
    <location>
        <begin position="91"/>
        <end position="118"/>
    </location>
</feature>
<feature type="region of interest" description="Disordered" evidence="2">
    <location>
        <begin position="131"/>
        <end position="151"/>
    </location>
</feature>
<keyword evidence="1" id="KW-0175">Coiled coil</keyword>
<evidence type="ECO:0000256" key="2">
    <source>
        <dbReference type="SAM" id="MobiDB-lite"/>
    </source>
</evidence>
<reference evidence="4" key="1">
    <citation type="journal article" date="2017" name="Genome Biol. Evol.">
        <title>The complete genome sequence of the phytopathogenic fungus Sclerotinia sclerotiorum reveals insights into the genome architecture of broad host range pathogens.</title>
        <authorList>
            <person name="Derbyshire M."/>
            <person name="Denton-Giles M."/>
            <person name="Hegedus D."/>
            <person name="Seifbarghy S."/>
            <person name="Rollins J."/>
            <person name="van Kan J."/>
            <person name="Seidl M.F."/>
            <person name="Faino L."/>
            <person name="Mbengue M."/>
            <person name="Navaud O."/>
            <person name="Raffaele S."/>
            <person name="Hammond-Kosack K."/>
            <person name="Heard S."/>
            <person name="Oliver R."/>
        </authorList>
    </citation>
    <scope>NUCLEOTIDE SEQUENCE [LARGE SCALE GENOMIC DNA]</scope>
    <source>
        <strain evidence="4">ATCC 18683 / 1980 / Ss-1</strain>
    </source>
</reference>
<dbReference type="VEuPathDB" id="FungiDB:sscle_09g070620"/>
<protein>
    <submittedName>
        <fullName evidence="3">Uncharacterized protein</fullName>
    </submittedName>
</protein>
<gene>
    <name evidence="3" type="ORF">sscle_09g070620</name>
</gene>
<organism evidence="3 4">
    <name type="scientific">Sclerotinia sclerotiorum (strain ATCC 18683 / 1980 / Ss-1)</name>
    <name type="common">White mold</name>
    <name type="synonym">Whetzelinia sclerotiorum</name>
    <dbReference type="NCBI Taxonomy" id="665079"/>
    <lineage>
        <taxon>Eukaryota</taxon>
        <taxon>Fungi</taxon>
        <taxon>Dikarya</taxon>
        <taxon>Ascomycota</taxon>
        <taxon>Pezizomycotina</taxon>
        <taxon>Leotiomycetes</taxon>
        <taxon>Helotiales</taxon>
        <taxon>Sclerotiniaceae</taxon>
        <taxon>Sclerotinia</taxon>
    </lineage>
</organism>
<accession>A0A1D9QBZ0</accession>
<dbReference type="OrthoDB" id="3547656at2759"/>
<evidence type="ECO:0000313" key="3">
    <source>
        <dbReference type="EMBL" id="APA12292.1"/>
    </source>
</evidence>
<feature type="region of interest" description="Disordered" evidence="2">
    <location>
        <begin position="1"/>
        <end position="60"/>
    </location>
</feature>
<dbReference type="AlphaFoldDB" id="A0A1D9QBZ0"/>
<evidence type="ECO:0000313" key="4">
    <source>
        <dbReference type="Proteomes" id="UP000177798"/>
    </source>
</evidence>
<dbReference type="EMBL" id="CP017822">
    <property type="protein sequence ID" value="APA12292.1"/>
    <property type="molecule type" value="Genomic_DNA"/>
</dbReference>